<keyword evidence="2" id="KW-0732">Signal</keyword>
<protein>
    <submittedName>
        <fullName evidence="3">OprO/OprP family phosphate-selective porin</fullName>
    </submittedName>
</protein>
<keyword evidence="1" id="KW-0175">Coiled coil</keyword>
<keyword evidence="4" id="KW-1185">Reference proteome</keyword>
<organism evidence="3 4">
    <name type="scientific">Shewanella surugensis</name>
    <dbReference type="NCBI Taxonomy" id="212020"/>
    <lineage>
        <taxon>Bacteria</taxon>
        <taxon>Pseudomonadati</taxon>
        <taxon>Pseudomonadota</taxon>
        <taxon>Gammaproteobacteria</taxon>
        <taxon>Alteromonadales</taxon>
        <taxon>Shewanellaceae</taxon>
        <taxon>Shewanella</taxon>
    </lineage>
</organism>
<evidence type="ECO:0000313" key="4">
    <source>
        <dbReference type="Proteomes" id="UP001203423"/>
    </source>
</evidence>
<proteinExistence type="predicted"/>
<dbReference type="Proteomes" id="UP001203423">
    <property type="component" value="Unassembled WGS sequence"/>
</dbReference>
<comment type="caution">
    <text evidence="3">The sequence shown here is derived from an EMBL/GenBank/DDBJ whole genome shotgun (WGS) entry which is preliminary data.</text>
</comment>
<dbReference type="Pfam" id="PF07396">
    <property type="entry name" value="Porin_O_P"/>
    <property type="match status" value="1"/>
</dbReference>
<gene>
    <name evidence="3" type="ORF">L2764_24370</name>
</gene>
<evidence type="ECO:0000256" key="2">
    <source>
        <dbReference type="SAM" id="SignalP"/>
    </source>
</evidence>
<dbReference type="InterPro" id="IPR010870">
    <property type="entry name" value="Porin_O/P"/>
</dbReference>
<dbReference type="RefSeq" id="WP_248942963.1">
    <property type="nucleotide sequence ID" value="NZ_JAKIKS010000170.1"/>
</dbReference>
<accession>A0ABT0LIK0</accession>
<dbReference type="SUPFAM" id="SSF56935">
    <property type="entry name" value="Porins"/>
    <property type="match status" value="1"/>
</dbReference>
<name>A0ABT0LIK0_9GAMM</name>
<feature type="chain" id="PRO_5045838388" evidence="2">
    <location>
        <begin position="22"/>
        <end position="393"/>
    </location>
</feature>
<reference evidence="3 4" key="1">
    <citation type="submission" date="2022-01" db="EMBL/GenBank/DDBJ databases">
        <title>Whole genome-based taxonomy of the Shewanellaceae.</title>
        <authorList>
            <person name="Martin-Rodriguez A.J."/>
        </authorList>
    </citation>
    <scope>NUCLEOTIDE SEQUENCE [LARGE SCALE GENOMIC DNA]</scope>
    <source>
        <strain evidence="3 4">DSM 17177</strain>
    </source>
</reference>
<sequence>MRKTILASALIALFASPVVLAANETDELRKVIEQQQKVLNELERRLDETEKRVERTADVVDERVGSKSATTIGGYGELHYNNISNNQTNTNKKELDFHRFVLFFGHEFTEKTRFFSEIELEHSISGDGKNGEVELEQAYIEHDFNQMLTGKAGLFLIPVGILNETHEPATFYGVERNPVEKYIIPSTWWEGGLALNIIAMPGLSFDTAITSGLNVPTSGDNAYNIRSGRQKVSEANASDLAYTARIKYTAIPGLEIAATAQYQTDITQGAVGVDTAQAVLVSGHVIYTIQKFTIKALIANWNIDSADAEALGKDKQDGYYIEPSYRFNDSFGIFARYNEYDTQAGNNNDTSITQTNVGINYWLHENVVFKADYENQGGANDADGFNLGLGYQF</sequence>
<dbReference type="InterPro" id="IPR023614">
    <property type="entry name" value="Porin_dom_sf"/>
</dbReference>
<dbReference type="Gene3D" id="2.40.160.10">
    <property type="entry name" value="Porin"/>
    <property type="match status" value="1"/>
</dbReference>
<feature type="coiled-coil region" evidence="1">
    <location>
        <begin position="25"/>
        <end position="59"/>
    </location>
</feature>
<evidence type="ECO:0000313" key="3">
    <source>
        <dbReference type="EMBL" id="MCL1127522.1"/>
    </source>
</evidence>
<evidence type="ECO:0000256" key="1">
    <source>
        <dbReference type="SAM" id="Coils"/>
    </source>
</evidence>
<feature type="signal peptide" evidence="2">
    <location>
        <begin position="1"/>
        <end position="21"/>
    </location>
</feature>
<dbReference type="EMBL" id="JAKIKS010000170">
    <property type="protein sequence ID" value="MCL1127522.1"/>
    <property type="molecule type" value="Genomic_DNA"/>
</dbReference>